<reference evidence="2 3" key="1">
    <citation type="journal article" date="2019" name="Int. J. Syst. Evol. Microbiol.">
        <title>The Global Catalogue of Microorganisms (GCM) 10K type strain sequencing project: providing services to taxonomists for standard genome sequencing and annotation.</title>
        <authorList>
            <consortium name="The Broad Institute Genomics Platform"/>
            <consortium name="The Broad Institute Genome Sequencing Center for Infectious Disease"/>
            <person name="Wu L."/>
            <person name="Ma J."/>
        </authorList>
    </citation>
    <scope>NUCLEOTIDE SEQUENCE [LARGE SCALE GENOMIC DNA]</scope>
    <source>
        <strain evidence="2 3">JCM 9383</strain>
    </source>
</reference>
<feature type="domain" description="GCN5-related N-acetyltransferase-like" evidence="1">
    <location>
        <begin position="273"/>
        <end position="333"/>
    </location>
</feature>
<dbReference type="InterPro" id="IPR023214">
    <property type="entry name" value="HAD_sf"/>
</dbReference>
<dbReference type="Gene3D" id="3.30.300.290">
    <property type="match status" value="1"/>
</dbReference>
<dbReference type="PANTHER" id="PTHR19288:SF95">
    <property type="entry name" value="D-GLYCEROL 3-PHOSPHATE PHOSPHATASE"/>
    <property type="match status" value="1"/>
</dbReference>
<dbReference type="SUPFAM" id="SSF56784">
    <property type="entry name" value="HAD-like"/>
    <property type="match status" value="1"/>
</dbReference>
<dbReference type="InterPro" id="IPR036412">
    <property type="entry name" value="HAD-like_sf"/>
</dbReference>
<dbReference type="InterPro" id="IPR041065">
    <property type="entry name" value="GNAT-like"/>
</dbReference>
<evidence type="ECO:0000313" key="3">
    <source>
        <dbReference type="Proteomes" id="UP001500979"/>
    </source>
</evidence>
<accession>A0ABN3VDG3</accession>
<protein>
    <submittedName>
        <fullName evidence="2">HAD-IIA family hydrolase</fullName>
    </submittedName>
</protein>
<evidence type="ECO:0000259" key="1">
    <source>
        <dbReference type="Pfam" id="PF18407"/>
    </source>
</evidence>
<dbReference type="Proteomes" id="UP001500979">
    <property type="component" value="Unassembled WGS sequence"/>
</dbReference>
<gene>
    <name evidence="2" type="ORF">GCM10010470_25080</name>
</gene>
<dbReference type="InterPro" id="IPR006357">
    <property type="entry name" value="HAD-SF_hydro_IIA"/>
</dbReference>
<proteinExistence type="predicted"/>
<comment type="caution">
    <text evidence="2">The sequence shown here is derived from an EMBL/GenBank/DDBJ whole genome shotgun (WGS) entry which is preliminary data.</text>
</comment>
<dbReference type="RefSeq" id="WP_344679760.1">
    <property type="nucleotide sequence ID" value="NZ_BAAAUX010000011.1"/>
</dbReference>
<dbReference type="Pfam" id="PF13242">
    <property type="entry name" value="Hydrolase_like"/>
    <property type="match status" value="1"/>
</dbReference>
<dbReference type="GO" id="GO:0016787">
    <property type="term" value="F:hydrolase activity"/>
    <property type="evidence" value="ECO:0007669"/>
    <property type="project" value="UniProtKB-KW"/>
</dbReference>
<dbReference type="NCBIfam" id="TIGR01460">
    <property type="entry name" value="HAD-SF-IIA"/>
    <property type="match status" value="1"/>
</dbReference>
<evidence type="ECO:0000313" key="2">
    <source>
        <dbReference type="EMBL" id="GAA2789420.1"/>
    </source>
</evidence>
<dbReference type="PANTHER" id="PTHR19288">
    <property type="entry name" value="4-NITROPHENYLPHOSPHATASE-RELATED"/>
    <property type="match status" value="1"/>
</dbReference>
<organism evidence="2 3">
    <name type="scientific">Saccharopolyspora taberi</name>
    <dbReference type="NCBI Taxonomy" id="60895"/>
    <lineage>
        <taxon>Bacteria</taxon>
        <taxon>Bacillati</taxon>
        <taxon>Actinomycetota</taxon>
        <taxon>Actinomycetes</taxon>
        <taxon>Pseudonocardiales</taxon>
        <taxon>Pseudonocardiaceae</taxon>
        <taxon>Saccharopolyspora</taxon>
    </lineage>
</organism>
<name>A0ABN3VDG3_9PSEU</name>
<dbReference type="Pfam" id="PF18407">
    <property type="entry name" value="GNAT_like"/>
    <property type="match status" value="1"/>
</dbReference>
<dbReference type="Pfam" id="PF13344">
    <property type="entry name" value="Hydrolase_6"/>
    <property type="match status" value="1"/>
</dbReference>
<keyword evidence="2" id="KW-0378">Hydrolase</keyword>
<sequence length="334" mass="34075">MTGTLLQGHDVVLLDLDGTVYRGGALVPSARESIEAVRAQGIKVRFVTNNASKLPGAVADHLTGLGLPAEPVEVSTSAQAGAAVLAERLPAGARVLVVGSSALKSEVDAVGLVPVDELTEEPAAVVQGHSPDTAWKNLAEACLAIRGGALWVACNEDVTLPTERGELPGNGAMVAALKAATGRLPLVAGKPERPLLDEATASAGASKPLMVGDRLDTDIEGAVRAGMGSLMVLTGVHTPGDLLAAAPEQRPQHVSADLGALHRPSAESFITEQPGWKVRVDDSGVELGANSGDDDVLSALRAVCSAWWRHGSGPVAVRAADARADAALQELGLG</sequence>
<dbReference type="EMBL" id="BAAAUX010000011">
    <property type="protein sequence ID" value="GAA2789420.1"/>
    <property type="molecule type" value="Genomic_DNA"/>
</dbReference>
<keyword evidence="3" id="KW-1185">Reference proteome</keyword>
<dbReference type="Gene3D" id="3.40.50.1000">
    <property type="entry name" value="HAD superfamily/HAD-like"/>
    <property type="match status" value="2"/>
</dbReference>